<dbReference type="Pfam" id="PF07715">
    <property type="entry name" value="Plug"/>
    <property type="match status" value="1"/>
</dbReference>
<keyword evidence="6 11" id="KW-0798">TonB box</keyword>
<evidence type="ECO:0000259" key="13">
    <source>
        <dbReference type="Pfam" id="PF07715"/>
    </source>
</evidence>
<evidence type="ECO:0000256" key="2">
    <source>
        <dbReference type="ARBA" id="ARBA00022448"/>
    </source>
</evidence>
<evidence type="ECO:0000256" key="8">
    <source>
        <dbReference type="ARBA" id="ARBA00023170"/>
    </source>
</evidence>
<evidence type="ECO:0000256" key="7">
    <source>
        <dbReference type="ARBA" id="ARBA00023136"/>
    </source>
</evidence>
<dbReference type="Proteomes" id="UP001319045">
    <property type="component" value="Chromosome"/>
</dbReference>
<keyword evidence="2 10" id="KW-0813">Transport</keyword>
<gene>
    <name evidence="14" type="primary">btuB</name>
    <name evidence="14" type="ORF">prwr041_12720</name>
</gene>
<dbReference type="InterPro" id="IPR036942">
    <property type="entry name" value="Beta-barrel_TonB_sf"/>
</dbReference>
<dbReference type="Pfam" id="PF00593">
    <property type="entry name" value="TonB_dep_Rec_b-barrel"/>
    <property type="match status" value="1"/>
</dbReference>
<evidence type="ECO:0000259" key="12">
    <source>
        <dbReference type="Pfam" id="PF00593"/>
    </source>
</evidence>
<evidence type="ECO:0000256" key="3">
    <source>
        <dbReference type="ARBA" id="ARBA00022452"/>
    </source>
</evidence>
<dbReference type="EMBL" id="AP024484">
    <property type="protein sequence ID" value="BCS85379.1"/>
    <property type="molecule type" value="Genomic_DNA"/>
</dbReference>
<evidence type="ECO:0000256" key="4">
    <source>
        <dbReference type="ARBA" id="ARBA00022692"/>
    </source>
</evidence>
<name>A0ABN6EJ75_9BACT</name>
<dbReference type="InterPro" id="IPR037066">
    <property type="entry name" value="Plug_dom_sf"/>
</dbReference>
<proteinExistence type="inferred from homology"/>
<organism evidence="14 15">
    <name type="scientific">Prevotella herbatica</name>
    <dbReference type="NCBI Taxonomy" id="2801997"/>
    <lineage>
        <taxon>Bacteria</taxon>
        <taxon>Pseudomonadati</taxon>
        <taxon>Bacteroidota</taxon>
        <taxon>Bacteroidia</taxon>
        <taxon>Bacteroidales</taxon>
        <taxon>Prevotellaceae</taxon>
        <taxon>Prevotella</taxon>
    </lineage>
</organism>
<keyword evidence="3 10" id="KW-1134">Transmembrane beta strand</keyword>
<feature type="domain" description="TonB-dependent receptor-like beta-barrel" evidence="12">
    <location>
        <begin position="225"/>
        <end position="667"/>
    </location>
</feature>
<dbReference type="Gene3D" id="2.170.130.10">
    <property type="entry name" value="TonB-dependent receptor, plug domain"/>
    <property type="match status" value="1"/>
</dbReference>
<keyword evidence="9 10" id="KW-0998">Cell outer membrane</keyword>
<keyword evidence="8" id="KW-0675">Receptor</keyword>
<evidence type="ECO:0000256" key="1">
    <source>
        <dbReference type="ARBA" id="ARBA00004571"/>
    </source>
</evidence>
<evidence type="ECO:0000256" key="5">
    <source>
        <dbReference type="ARBA" id="ARBA00022729"/>
    </source>
</evidence>
<dbReference type="PROSITE" id="PS52016">
    <property type="entry name" value="TONB_DEPENDENT_REC_3"/>
    <property type="match status" value="1"/>
</dbReference>
<keyword evidence="15" id="KW-1185">Reference proteome</keyword>
<dbReference type="SUPFAM" id="SSF56935">
    <property type="entry name" value="Porins"/>
    <property type="match status" value="1"/>
</dbReference>
<keyword evidence="4 10" id="KW-0812">Transmembrane</keyword>
<keyword evidence="7 10" id="KW-0472">Membrane</keyword>
<evidence type="ECO:0000313" key="15">
    <source>
        <dbReference type="Proteomes" id="UP001319045"/>
    </source>
</evidence>
<feature type="domain" description="TonB-dependent receptor plug" evidence="13">
    <location>
        <begin position="86"/>
        <end position="190"/>
    </location>
</feature>
<dbReference type="InterPro" id="IPR039426">
    <property type="entry name" value="TonB-dep_rcpt-like"/>
</dbReference>
<evidence type="ECO:0000256" key="9">
    <source>
        <dbReference type="ARBA" id="ARBA00023237"/>
    </source>
</evidence>
<comment type="subcellular location">
    <subcellularLocation>
        <location evidence="1 10">Cell outer membrane</location>
        <topology evidence="1 10">Multi-pass membrane protein</topology>
    </subcellularLocation>
</comment>
<reference evidence="14 15" key="1">
    <citation type="journal article" date="2022" name="Int. J. Syst. Evol. Microbiol.">
        <title>Prevotella herbatica sp. nov., a plant polysaccharide-decomposing anaerobic bacterium isolated from a methanogenic reactor.</title>
        <authorList>
            <person name="Uek A."/>
            <person name="Tonouchi A."/>
            <person name="Kaku N."/>
            <person name="Ueki K."/>
        </authorList>
    </citation>
    <scope>NUCLEOTIDE SEQUENCE [LARGE SCALE GENOMIC DNA]</scope>
    <source>
        <strain evidence="14 15">WR041</strain>
    </source>
</reference>
<evidence type="ECO:0000256" key="11">
    <source>
        <dbReference type="RuleBase" id="RU003357"/>
    </source>
</evidence>
<dbReference type="InterPro" id="IPR000531">
    <property type="entry name" value="Beta-barrel_TonB"/>
</dbReference>
<evidence type="ECO:0000313" key="14">
    <source>
        <dbReference type="EMBL" id="BCS85379.1"/>
    </source>
</evidence>
<dbReference type="InterPro" id="IPR012910">
    <property type="entry name" value="Plug_dom"/>
</dbReference>
<evidence type="ECO:0000256" key="10">
    <source>
        <dbReference type="PROSITE-ProRule" id="PRU01360"/>
    </source>
</evidence>
<dbReference type="PANTHER" id="PTHR30069">
    <property type="entry name" value="TONB-DEPENDENT OUTER MEMBRANE RECEPTOR"/>
    <property type="match status" value="1"/>
</dbReference>
<dbReference type="PANTHER" id="PTHR30069:SF29">
    <property type="entry name" value="HEMOGLOBIN AND HEMOGLOBIN-HAPTOGLOBIN-BINDING PROTEIN 1-RELATED"/>
    <property type="match status" value="1"/>
</dbReference>
<evidence type="ECO:0000256" key="6">
    <source>
        <dbReference type="ARBA" id="ARBA00023077"/>
    </source>
</evidence>
<dbReference type="RefSeq" id="WP_207155521.1">
    <property type="nucleotide sequence ID" value="NZ_AP024484.1"/>
</dbReference>
<dbReference type="Gene3D" id="2.40.170.20">
    <property type="entry name" value="TonB-dependent receptor, beta-barrel domain"/>
    <property type="match status" value="1"/>
</dbReference>
<keyword evidence="5" id="KW-0732">Signal</keyword>
<comment type="similarity">
    <text evidence="10 11">Belongs to the TonB-dependent receptor family.</text>
</comment>
<accession>A0ABN6EJ75</accession>
<sequence>MYKTIFNKRSSFKFTHFSNKGYSLFSCLGKEVIVGTLSVASLTNARANSISNDVAKIDTSFYKNGKEVVLDEVNVTGSRAPLTRSQQTRMVTVLSREDIQAAPVQSVNDLLKYAVGVDVRQRGPIGAQTDISLRGGNDEQITILLNGINICDPQTGHNAFDFPVDISEIERIEILEGPAARVYGTSSLLGAINIVTRTPSKSSISAHVEGGSYGYASAGARANIAKGNWNNSFSTNYTRSDGYTRSKNGNLNTDFDGLKAFYQGNYNDNDIVVKWHAGMSTKGFGSNTFYSAYSDEQYERILKTYTAIQAENRYGKIHMRPSIYWNRTMDKWELFRDNADAYPFNYHRTDVYGVNLNGYFDWIAGRTAIGAELRNEDIVSTNLGEILSEPRHIHGTDVDYTHGLSRTNIQFVLEHNILLKRFTLSAGLVAVKNSWAEMNMKVYPSIDASYNITDNWKVYASYNTSLRMPSFTDLYYNSKGYNANKELKPEELAATEIGVKYHSQAVNASVSGYYNHMENLIDWIVDKNADTQTLTTTNFGVINSVGVEANMDINLLRLITGQRIFKKLNIAYAYAHQDQKKYEGIVSQYVLEYLRNKFVANLQMNIWKQLNLGINYRLQNRNGSYVVSQNPTTKEYTYAKYSTYGIVDARLSWDMPKYSLYINGNNLFSKGYRDFGNLKQPGCWIMAGASINMNI</sequence>
<protein>
    <submittedName>
        <fullName evidence="14">Vitamin B12 transporter BtuB</fullName>
    </submittedName>
</protein>